<dbReference type="EMBL" id="SJOO01000004">
    <property type="protein sequence ID" value="TCB92561.1"/>
    <property type="molecule type" value="Genomic_DNA"/>
</dbReference>
<keyword evidence="1" id="KW-0812">Transmembrane</keyword>
<reference evidence="2 3" key="1">
    <citation type="submission" date="2019-02" db="EMBL/GenBank/DDBJ databases">
        <title>The draft genome of Enterobacter spp. strains.</title>
        <authorList>
            <person name="Wang C."/>
            <person name="Feng Y."/>
            <person name="Zong Z."/>
        </authorList>
    </citation>
    <scope>NUCLEOTIDE SEQUENCE [LARGE SCALE GENOMIC DNA]</scope>
    <source>
        <strain evidence="2 3">WCHEW120002</strain>
    </source>
</reference>
<comment type="caution">
    <text evidence="2">The sequence shown here is derived from an EMBL/GenBank/DDBJ whole genome shotgun (WGS) entry which is preliminary data.</text>
</comment>
<organism evidence="2 3">
    <name type="scientific">Enterobacter wuhouensis</name>
    <dbReference type="NCBI Taxonomy" id="2529381"/>
    <lineage>
        <taxon>Bacteria</taxon>
        <taxon>Pseudomonadati</taxon>
        <taxon>Pseudomonadota</taxon>
        <taxon>Gammaproteobacteria</taxon>
        <taxon>Enterobacterales</taxon>
        <taxon>Enterobacteriaceae</taxon>
        <taxon>Enterobacter</taxon>
    </lineage>
</organism>
<evidence type="ECO:0000313" key="2">
    <source>
        <dbReference type="EMBL" id="TCB92561.1"/>
    </source>
</evidence>
<evidence type="ECO:0000256" key="1">
    <source>
        <dbReference type="SAM" id="Phobius"/>
    </source>
</evidence>
<sequence>MRIRHYPSSMWRTFYSHVSGSKTHFRKFRILLARFTSALIFECLLRLLGFSRFSEHTIALLT</sequence>
<accession>A0A4R0GBW4</accession>
<gene>
    <name evidence="2" type="ORF">E0L20_12115</name>
</gene>
<feature type="transmembrane region" description="Helical" evidence="1">
    <location>
        <begin position="31"/>
        <end position="53"/>
    </location>
</feature>
<dbReference type="AlphaFoldDB" id="A0A4R0GBW4"/>
<keyword evidence="1" id="KW-0472">Membrane</keyword>
<evidence type="ECO:0000313" key="3">
    <source>
        <dbReference type="Proteomes" id="UP000291424"/>
    </source>
</evidence>
<name>A0A4R0GBW4_9ENTR</name>
<keyword evidence="1" id="KW-1133">Transmembrane helix</keyword>
<dbReference type="Proteomes" id="UP000291424">
    <property type="component" value="Unassembled WGS sequence"/>
</dbReference>
<protein>
    <submittedName>
        <fullName evidence="2">Uncharacterized protein</fullName>
    </submittedName>
</protein>
<proteinExistence type="predicted"/>